<evidence type="ECO:0000256" key="5">
    <source>
        <dbReference type="HAMAP-Rule" id="MF_02120"/>
    </source>
</evidence>
<comment type="caution">
    <text evidence="11">The sequence shown here is derived from an EMBL/GenBank/DDBJ whole genome shotgun (WGS) entry which is preliminary data.</text>
</comment>
<dbReference type="SUPFAM" id="SSF51419">
    <property type="entry name" value="PLP-binding barrel"/>
    <property type="match status" value="1"/>
</dbReference>
<dbReference type="OrthoDB" id="9802241at2"/>
<keyword evidence="3 5" id="KW-0663">Pyridoxal phosphate</keyword>
<organism evidence="11 12">
    <name type="scientific">Thermohalobacter berrensis</name>
    <dbReference type="NCBI Taxonomy" id="99594"/>
    <lineage>
        <taxon>Bacteria</taxon>
        <taxon>Bacillati</taxon>
        <taxon>Bacillota</taxon>
        <taxon>Tissierellia</taxon>
        <taxon>Tissierellales</taxon>
        <taxon>Thermohalobacteraceae</taxon>
        <taxon>Thermohalobacter</taxon>
    </lineage>
</organism>
<dbReference type="PRINTS" id="PR01181">
    <property type="entry name" value="DAPDCRBXLASE"/>
</dbReference>
<dbReference type="InterPro" id="IPR009006">
    <property type="entry name" value="Ala_racemase/Decarboxylase_C"/>
</dbReference>
<dbReference type="GO" id="GO:0008836">
    <property type="term" value="F:diaminopimelate decarboxylase activity"/>
    <property type="evidence" value="ECO:0007669"/>
    <property type="project" value="UniProtKB-UniRule"/>
</dbReference>
<evidence type="ECO:0000259" key="9">
    <source>
        <dbReference type="Pfam" id="PF00278"/>
    </source>
</evidence>
<dbReference type="EC" id="4.1.1.20" evidence="5 6"/>
<dbReference type="UniPathway" id="UPA00034">
    <property type="reaction ID" value="UER00027"/>
</dbReference>
<dbReference type="RefSeq" id="WP_120167412.1">
    <property type="nucleotide sequence ID" value="NZ_MCIB01000003.1"/>
</dbReference>
<reference evidence="11 12" key="1">
    <citation type="submission" date="2016-08" db="EMBL/GenBank/DDBJ databases">
        <title>Novel Firmicutes and Novel Genomes.</title>
        <authorList>
            <person name="Poppleton D.I."/>
            <person name="Gribaldo S."/>
        </authorList>
    </citation>
    <scope>NUCLEOTIDE SEQUENCE [LARGE SCALE GENOMIC DNA]</scope>
    <source>
        <strain evidence="11 12">CTT3</strain>
    </source>
</reference>
<dbReference type="PANTHER" id="PTHR43727">
    <property type="entry name" value="DIAMINOPIMELATE DECARBOXYLASE"/>
    <property type="match status" value="1"/>
</dbReference>
<dbReference type="Gene3D" id="3.20.20.10">
    <property type="entry name" value="Alanine racemase"/>
    <property type="match status" value="1"/>
</dbReference>
<dbReference type="InterPro" id="IPR022643">
    <property type="entry name" value="De-COase2_C"/>
</dbReference>
<dbReference type="InterPro" id="IPR029066">
    <property type="entry name" value="PLP-binding_barrel"/>
</dbReference>
<feature type="binding site" evidence="5">
    <location>
        <position position="293"/>
    </location>
    <ligand>
        <name>substrate</name>
    </ligand>
</feature>
<feature type="binding site" evidence="5">
    <location>
        <position position="390"/>
    </location>
    <ligand>
        <name>substrate</name>
    </ligand>
</feature>
<dbReference type="SUPFAM" id="SSF50621">
    <property type="entry name" value="Alanine racemase C-terminal domain-like"/>
    <property type="match status" value="1"/>
</dbReference>
<evidence type="ECO:0000313" key="11">
    <source>
        <dbReference type="EMBL" id="RKD33926.1"/>
    </source>
</evidence>
<feature type="binding site" evidence="5">
    <location>
        <begin position="290"/>
        <end position="293"/>
    </location>
    <ligand>
        <name>pyridoxal 5'-phosphate</name>
        <dbReference type="ChEBI" id="CHEBI:597326"/>
    </ligand>
</feature>
<comment type="catalytic activity">
    <reaction evidence="5 8">
        <text>meso-2,6-diaminopimelate + H(+) = L-lysine + CO2</text>
        <dbReference type="Rhea" id="RHEA:15101"/>
        <dbReference type="ChEBI" id="CHEBI:15378"/>
        <dbReference type="ChEBI" id="CHEBI:16526"/>
        <dbReference type="ChEBI" id="CHEBI:32551"/>
        <dbReference type="ChEBI" id="CHEBI:57791"/>
        <dbReference type="EC" id="4.1.1.20"/>
    </reaction>
</comment>
<dbReference type="FunFam" id="3.20.20.10:FF:000003">
    <property type="entry name" value="Diaminopimelate decarboxylase"/>
    <property type="match status" value="1"/>
</dbReference>
<feature type="binding site" evidence="5">
    <location>
        <position position="330"/>
    </location>
    <ligand>
        <name>substrate</name>
    </ligand>
</feature>
<dbReference type="EMBL" id="MCIB01000003">
    <property type="protein sequence ID" value="RKD33926.1"/>
    <property type="molecule type" value="Genomic_DNA"/>
</dbReference>
<gene>
    <name evidence="5" type="primary">lysA</name>
    <name evidence="11" type="ORF">BET03_08335</name>
</gene>
<accession>A0A419T8Y8</accession>
<dbReference type="PANTHER" id="PTHR43727:SF2">
    <property type="entry name" value="GROUP IV DECARBOXYLASE"/>
    <property type="match status" value="1"/>
</dbReference>
<feature type="domain" description="Orn/DAP/Arg decarboxylase 2 C-terminal" evidence="9">
    <location>
        <begin position="34"/>
        <end position="388"/>
    </location>
</feature>
<protein>
    <recommendedName>
        <fullName evidence="5 6">Diaminopimelate decarboxylase</fullName>
        <shortName evidence="5">DAP decarboxylase</shortName>
        <shortName evidence="5">DAPDC</shortName>
        <ecNumber evidence="5 6">4.1.1.20</ecNumber>
    </recommendedName>
</protein>
<evidence type="ECO:0000256" key="6">
    <source>
        <dbReference type="NCBIfam" id="TIGR01048"/>
    </source>
</evidence>
<name>A0A419T8Y8_9FIRM</name>
<proteinExistence type="inferred from homology"/>
<feature type="binding site" evidence="5">
    <location>
        <position position="248"/>
    </location>
    <ligand>
        <name>pyridoxal 5'-phosphate</name>
        <dbReference type="ChEBI" id="CHEBI:597326"/>
    </ligand>
</feature>
<comment type="function">
    <text evidence="5">Specifically catalyzes the decarboxylation of meso-diaminopimelate (meso-DAP) to L-lysine.</text>
</comment>
<comment type="cofactor">
    <cofactor evidence="1 5 7 8">
        <name>pyridoxal 5'-phosphate</name>
        <dbReference type="ChEBI" id="CHEBI:597326"/>
    </cofactor>
</comment>
<dbReference type="GO" id="GO:0009089">
    <property type="term" value="P:lysine biosynthetic process via diaminopimelate"/>
    <property type="evidence" value="ECO:0007669"/>
    <property type="project" value="UniProtKB-UniRule"/>
</dbReference>
<evidence type="ECO:0000256" key="2">
    <source>
        <dbReference type="ARBA" id="ARBA00022793"/>
    </source>
</evidence>
<evidence type="ECO:0000256" key="1">
    <source>
        <dbReference type="ARBA" id="ARBA00001933"/>
    </source>
</evidence>
<dbReference type="CDD" id="cd06828">
    <property type="entry name" value="PLPDE_III_DapDC"/>
    <property type="match status" value="1"/>
</dbReference>
<sequence>MKLFGTMKINSKGHLEIGGCDSVDLVEKFKTPLYVIDEDLVRSNCRLFMNNFTLEGIETEVIYASKAFLNLAICKVLEEEGLSIDVVSGGELYTVLKAGFPKEKIHMHGNNKSKEELAMAVENEIGRIIIDNRQEIELLETVSKKYKKKVNVLLRVNPGIEAHTHEYIQTSKHDSKFGESIFSDDIYSIVNKLKESEYINLKGFHCHIGSQILDEEPFYFAAEIMLDFINKVKNNCDFITQELNLGGGFGVFYSNGDDPINLSSCLKKMLNIINEKTKELNIITPKIMIEPGRAITANAGITLYEIGGVKKTYSGKKYVFVDGGMTDNPRTALYGAKYSGYIANKMNHEPVEDATIGGKCCESGDIIIKNIKLPLVDAGDIMAVFTTGAYNYSMSSNYNKLLRPAVVFVKDGNAKLTVKRQTYEDLINNDIPYYQ</sequence>
<keyword evidence="2 5" id="KW-0210">Decarboxylase</keyword>
<dbReference type="GO" id="GO:0030170">
    <property type="term" value="F:pyridoxal phosphate binding"/>
    <property type="evidence" value="ECO:0007669"/>
    <property type="project" value="UniProtKB-UniRule"/>
</dbReference>
<keyword evidence="5" id="KW-0028">Amino-acid biosynthesis</keyword>
<dbReference type="InterPro" id="IPR002986">
    <property type="entry name" value="DAP_deCOOHase_LysA"/>
</dbReference>
<comment type="subunit">
    <text evidence="5">Homodimer.</text>
</comment>
<comment type="pathway">
    <text evidence="5 8">Amino-acid biosynthesis; L-lysine biosynthesis via DAP pathway; L-lysine from DL-2,6-diaminopimelate: step 1/1.</text>
</comment>
<dbReference type="InterPro" id="IPR000183">
    <property type="entry name" value="Orn/DAP/Arg_de-COase"/>
</dbReference>
<evidence type="ECO:0000256" key="4">
    <source>
        <dbReference type="ARBA" id="ARBA00023239"/>
    </source>
</evidence>
<evidence type="ECO:0000256" key="3">
    <source>
        <dbReference type="ARBA" id="ARBA00022898"/>
    </source>
</evidence>
<feature type="domain" description="Orn/DAP/Arg decarboxylase 2 N-terminal" evidence="10">
    <location>
        <begin position="41"/>
        <end position="297"/>
    </location>
</feature>
<feature type="active site" description="Proton donor" evidence="7">
    <location>
        <position position="361"/>
    </location>
</feature>
<dbReference type="Gene3D" id="2.40.37.10">
    <property type="entry name" value="Lyase, Ornithine Decarboxylase, Chain A, domain 1"/>
    <property type="match status" value="1"/>
</dbReference>
<dbReference type="PRINTS" id="PR01179">
    <property type="entry name" value="ODADCRBXLASE"/>
</dbReference>
<dbReference type="AlphaFoldDB" id="A0A419T8Y8"/>
<dbReference type="InterPro" id="IPR022644">
    <property type="entry name" value="De-COase2_N"/>
</dbReference>
<evidence type="ECO:0000313" key="12">
    <source>
        <dbReference type="Proteomes" id="UP000284177"/>
    </source>
</evidence>
<dbReference type="Pfam" id="PF00278">
    <property type="entry name" value="Orn_DAP_Arg_deC"/>
    <property type="match status" value="1"/>
</dbReference>
<dbReference type="Pfam" id="PF02784">
    <property type="entry name" value="Orn_Arg_deC_N"/>
    <property type="match status" value="1"/>
</dbReference>
<keyword evidence="4 5" id="KW-0456">Lyase</keyword>
<dbReference type="HAMAP" id="MF_02120">
    <property type="entry name" value="LysA"/>
    <property type="match status" value="1"/>
</dbReference>
<evidence type="ECO:0000256" key="7">
    <source>
        <dbReference type="PIRSR" id="PIRSR600183-50"/>
    </source>
</evidence>
<dbReference type="Proteomes" id="UP000284177">
    <property type="component" value="Unassembled WGS sequence"/>
</dbReference>
<evidence type="ECO:0000256" key="8">
    <source>
        <dbReference type="RuleBase" id="RU003738"/>
    </source>
</evidence>
<keyword evidence="12" id="KW-1185">Reference proteome</keyword>
<dbReference type="NCBIfam" id="TIGR01048">
    <property type="entry name" value="lysA"/>
    <property type="match status" value="1"/>
</dbReference>
<evidence type="ECO:0000259" key="10">
    <source>
        <dbReference type="Pfam" id="PF02784"/>
    </source>
</evidence>
<feature type="binding site" evidence="5">
    <location>
        <position position="362"/>
    </location>
    <ligand>
        <name>substrate</name>
    </ligand>
</feature>
<keyword evidence="5 8" id="KW-0457">Lysine biosynthesis</keyword>
<feature type="binding site" evidence="5">
    <location>
        <position position="334"/>
    </location>
    <ligand>
        <name>substrate</name>
    </ligand>
</feature>
<feature type="binding site" evidence="5">
    <location>
        <position position="390"/>
    </location>
    <ligand>
        <name>pyridoxal 5'-phosphate</name>
        <dbReference type="ChEBI" id="CHEBI:597326"/>
    </ligand>
</feature>
<feature type="modified residue" description="N6-(pyridoxal phosphate)lysine" evidence="5 7">
    <location>
        <position position="66"/>
    </location>
</feature>
<comment type="similarity">
    <text evidence="5">Belongs to the Orn/Lys/Arg decarboxylase class-II family. LysA subfamily.</text>
</comment>